<dbReference type="Gene3D" id="3.40.50.300">
    <property type="entry name" value="P-loop containing nucleotide triphosphate hydrolases"/>
    <property type="match status" value="1"/>
</dbReference>
<reference evidence="1 2" key="1">
    <citation type="submission" date="2021-01" db="EMBL/GenBank/DDBJ databases">
        <title>Whole genome shotgun sequence of Actinoplanes deccanensis NBRC 13994.</title>
        <authorList>
            <person name="Komaki H."/>
            <person name="Tamura T."/>
        </authorList>
    </citation>
    <scope>NUCLEOTIDE SEQUENCE [LARGE SCALE GENOMIC DNA]</scope>
    <source>
        <strain evidence="1 2">NBRC 13994</strain>
    </source>
</reference>
<evidence type="ECO:0008006" key="3">
    <source>
        <dbReference type="Google" id="ProtNLM"/>
    </source>
</evidence>
<dbReference type="PANTHER" id="PTHR37816">
    <property type="entry name" value="YALI0E33011P"/>
    <property type="match status" value="1"/>
</dbReference>
<dbReference type="InterPro" id="IPR052922">
    <property type="entry name" value="Cytidylate_Kinase-2"/>
</dbReference>
<dbReference type="InterPro" id="IPR027417">
    <property type="entry name" value="P-loop_NTPase"/>
</dbReference>
<protein>
    <recommendedName>
        <fullName evidence="3">Adenylate kinase</fullName>
    </recommendedName>
</protein>
<sequence length="185" mass="20169">MRRVLVVGGPGTGKTTLARRLSATLDVPHHDLDRIAYEPTAPDAPFWQWTRVPAERRLVAAQILPATAGWVADGLYAGWTAPLRDAADTVVWLDLPAFVAVPRVLRRAAVHRLRGGDDWDLASIRRVARGARAYRTRPAATPADLAARDSANSTRTLALFLASSESRLIRCRSAADVRAVLSCSR</sequence>
<dbReference type="EMBL" id="BOMI01000123">
    <property type="protein sequence ID" value="GID77536.1"/>
    <property type="molecule type" value="Genomic_DNA"/>
</dbReference>
<keyword evidence="2" id="KW-1185">Reference proteome</keyword>
<name>A0ABQ3YC14_9ACTN</name>
<comment type="caution">
    <text evidence="1">The sequence shown here is derived from an EMBL/GenBank/DDBJ whole genome shotgun (WGS) entry which is preliminary data.</text>
</comment>
<dbReference type="PANTHER" id="PTHR37816:SF1">
    <property type="entry name" value="TOXIN"/>
    <property type="match status" value="1"/>
</dbReference>
<dbReference type="Proteomes" id="UP000609879">
    <property type="component" value="Unassembled WGS sequence"/>
</dbReference>
<accession>A0ABQ3YC14</accession>
<organism evidence="1 2">
    <name type="scientific">Paractinoplanes deccanensis</name>
    <dbReference type="NCBI Taxonomy" id="113561"/>
    <lineage>
        <taxon>Bacteria</taxon>
        <taxon>Bacillati</taxon>
        <taxon>Actinomycetota</taxon>
        <taxon>Actinomycetes</taxon>
        <taxon>Micromonosporales</taxon>
        <taxon>Micromonosporaceae</taxon>
        <taxon>Paractinoplanes</taxon>
    </lineage>
</organism>
<proteinExistence type="predicted"/>
<evidence type="ECO:0000313" key="2">
    <source>
        <dbReference type="Proteomes" id="UP000609879"/>
    </source>
</evidence>
<dbReference type="SUPFAM" id="SSF52540">
    <property type="entry name" value="P-loop containing nucleoside triphosphate hydrolases"/>
    <property type="match status" value="1"/>
</dbReference>
<dbReference type="RefSeq" id="WP_239169200.1">
    <property type="nucleotide sequence ID" value="NZ_BAAABO010000043.1"/>
</dbReference>
<gene>
    <name evidence="1" type="ORF">Ade02nite_61770</name>
</gene>
<evidence type="ECO:0000313" key="1">
    <source>
        <dbReference type="EMBL" id="GID77536.1"/>
    </source>
</evidence>